<evidence type="ECO:0000259" key="1">
    <source>
        <dbReference type="Pfam" id="PF03372"/>
    </source>
</evidence>
<dbReference type="InterPro" id="IPR005135">
    <property type="entry name" value="Endo/exonuclease/phosphatase"/>
</dbReference>
<gene>
    <name evidence="2" type="ORF">PGLA1383_LOCUS11009</name>
    <name evidence="3" type="ORF">PGLA2088_LOCUS49669</name>
</gene>
<dbReference type="OrthoDB" id="198000at2759"/>
<dbReference type="Proteomes" id="UP000654075">
    <property type="component" value="Unassembled WGS sequence"/>
</dbReference>
<dbReference type="EMBL" id="CAJNNW010037122">
    <property type="protein sequence ID" value="CAE8739566.1"/>
    <property type="molecule type" value="Genomic_DNA"/>
</dbReference>
<name>A0A813LZT9_POLGL</name>
<dbReference type="SUPFAM" id="SSF56219">
    <property type="entry name" value="DNase I-like"/>
    <property type="match status" value="1"/>
</dbReference>
<dbReference type="InterPro" id="IPR036691">
    <property type="entry name" value="Endo/exonu/phosph_ase_sf"/>
</dbReference>
<accession>A0A813LZT9</accession>
<dbReference type="Gene3D" id="3.60.10.10">
    <property type="entry name" value="Endonuclease/exonuclease/phosphatase"/>
    <property type="match status" value="1"/>
</dbReference>
<reference evidence="3" key="1">
    <citation type="submission" date="2021-02" db="EMBL/GenBank/DDBJ databases">
        <authorList>
            <person name="Dougan E. K."/>
            <person name="Rhodes N."/>
            <person name="Thang M."/>
            <person name="Chan C."/>
        </authorList>
    </citation>
    <scope>NUCLEOTIDE SEQUENCE</scope>
</reference>
<dbReference type="Proteomes" id="UP000626109">
    <property type="component" value="Unassembled WGS sequence"/>
</dbReference>
<comment type="caution">
    <text evidence="3">The sequence shown here is derived from an EMBL/GenBank/DDBJ whole genome shotgun (WGS) entry which is preliminary data.</text>
</comment>
<dbReference type="EMBL" id="CAJNNV010005630">
    <property type="protein sequence ID" value="CAE8592354.1"/>
    <property type="molecule type" value="Genomic_DNA"/>
</dbReference>
<evidence type="ECO:0000313" key="3">
    <source>
        <dbReference type="EMBL" id="CAE8739566.1"/>
    </source>
</evidence>
<sequence length="181" mass="19556">MLRVATYNIHCGVGNDGAYDLHRIAGVLRRSQADIACLQEVEVNQVARKVRKWSAAHADNQAEIVGRAAGLNQHRFVASLDAFLAEEDGRAYRCCSSEVLVRDRQCQSQYGIAIVSRLRILDSRELHFSCPAPDDDLMFMDREQQPRTAMAVLVEAPAAAGGQAPAAAGGLGKAVVSCFGS</sequence>
<dbReference type="Pfam" id="PF03372">
    <property type="entry name" value="Exo_endo_phos"/>
    <property type="match status" value="1"/>
</dbReference>
<keyword evidence="5" id="KW-1185">Reference proteome</keyword>
<protein>
    <recommendedName>
        <fullName evidence="1">Endonuclease/exonuclease/phosphatase domain-containing protein</fullName>
    </recommendedName>
</protein>
<dbReference type="AlphaFoldDB" id="A0A813LZT9"/>
<evidence type="ECO:0000313" key="2">
    <source>
        <dbReference type="EMBL" id="CAE8592354.1"/>
    </source>
</evidence>
<dbReference type="GO" id="GO:0003824">
    <property type="term" value="F:catalytic activity"/>
    <property type="evidence" value="ECO:0007669"/>
    <property type="project" value="InterPro"/>
</dbReference>
<evidence type="ECO:0000313" key="5">
    <source>
        <dbReference type="Proteomes" id="UP000654075"/>
    </source>
</evidence>
<feature type="domain" description="Endonuclease/exonuclease/phosphatase" evidence="1">
    <location>
        <begin position="5"/>
        <end position="130"/>
    </location>
</feature>
<proteinExistence type="predicted"/>
<evidence type="ECO:0000313" key="4">
    <source>
        <dbReference type="Proteomes" id="UP000626109"/>
    </source>
</evidence>
<organism evidence="3 4">
    <name type="scientific">Polarella glacialis</name>
    <name type="common">Dinoflagellate</name>
    <dbReference type="NCBI Taxonomy" id="89957"/>
    <lineage>
        <taxon>Eukaryota</taxon>
        <taxon>Sar</taxon>
        <taxon>Alveolata</taxon>
        <taxon>Dinophyceae</taxon>
        <taxon>Suessiales</taxon>
        <taxon>Suessiaceae</taxon>
        <taxon>Polarella</taxon>
    </lineage>
</organism>